<keyword evidence="2" id="KW-0378">Hydrolase</keyword>
<reference evidence="2 3" key="1">
    <citation type="journal article" date="2015" name="Genome Announc.">
        <title>Genome Sequence of Lactobacillus curieae CCTCC M 2011381T, a Novel Producer of Gamma-aminobutyric Acid.</title>
        <authorList>
            <person name="Wang Y."/>
            <person name="Wang Y."/>
            <person name="Lang C."/>
            <person name="Wei D."/>
            <person name="Xu P."/>
            <person name="Xie J."/>
        </authorList>
    </citation>
    <scope>NUCLEOTIDE SEQUENCE [LARGE SCALE GENOMIC DNA]</scope>
    <source>
        <strain evidence="2 3">CCTCC M 2011381</strain>
    </source>
</reference>
<dbReference type="OrthoDB" id="503948at2"/>
<dbReference type="GO" id="GO:0016787">
    <property type="term" value="F:hydrolase activity"/>
    <property type="evidence" value="ECO:0007669"/>
    <property type="project" value="UniProtKB-KW"/>
</dbReference>
<evidence type="ECO:0000256" key="1">
    <source>
        <dbReference type="SAM" id="Phobius"/>
    </source>
</evidence>
<keyword evidence="1" id="KW-1133">Transmembrane helix</keyword>
<accession>A0A1S6QJW6</accession>
<dbReference type="Proteomes" id="UP000030361">
    <property type="component" value="Chromosome"/>
</dbReference>
<evidence type="ECO:0000313" key="3">
    <source>
        <dbReference type="Proteomes" id="UP000030361"/>
    </source>
</evidence>
<proteinExistence type="predicted"/>
<organism evidence="2 3">
    <name type="scientific">Lentilactobacillus curieae</name>
    <dbReference type="NCBI Taxonomy" id="1138822"/>
    <lineage>
        <taxon>Bacteria</taxon>
        <taxon>Bacillati</taxon>
        <taxon>Bacillota</taxon>
        <taxon>Bacilli</taxon>
        <taxon>Lactobacillales</taxon>
        <taxon>Lactobacillaceae</taxon>
        <taxon>Lentilactobacillus</taxon>
    </lineage>
</organism>
<gene>
    <name evidence="2" type="ORF">PL11_008195</name>
</gene>
<dbReference type="Gene3D" id="3.40.50.1820">
    <property type="entry name" value="alpha/beta hydrolase"/>
    <property type="match status" value="1"/>
</dbReference>
<protein>
    <submittedName>
        <fullName evidence="2">Hydrolase</fullName>
    </submittedName>
</protein>
<sequence>MFAKLRSFKYQALYFPIGIIIILILGFSFWQSRPQELKRPDSRFVDSNTPTMFIHGWSSSLLAERDMVTSAEVRGIAKKRMIVNVKSNGKIVIQGTIKKWMRNPIIMVQFNNNRAGEVQYAHWITKVCKLLKSKYHVNKLNFVGHSMGAYATVYYNLMNGNRKDLPTSEKLCLIAGPYDGIINNQKANQPTSGPLSQLWDDVPNKNKILADGKPEIIHPEFKLLYRLRNNFPHQTRVLNIYGNLGDGSNSDGVVTNASALSLGYLLRDHVNFYQTYEVFGAKAQHSALHNNNLAVNKQLTEFIWSKNYQPNTANDLQQ</sequence>
<dbReference type="AlphaFoldDB" id="A0A1S6QJW6"/>
<dbReference type="KEGG" id="lcu:PL11_008195"/>
<dbReference type="InterPro" id="IPR029058">
    <property type="entry name" value="AB_hydrolase_fold"/>
</dbReference>
<evidence type="ECO:0000313" key="2">
    <source>
        <dbReference type="EMBL" id="AQW21894.1"/>
    </source>
</evidence>
<keyword evidence="3" id="KW-1185">Reference proteome</keyword>
<name>A0A1S6QJW6_9LACO</name>
<dbReference type="EMBL" id="CP018906">
    <property type="protein sequence ID" value="AQW21894.1"/>
    <property type="molecule type" value="Genomic_DNA"/>
</dbReference>
<feature type="transmembrane region" description="Helical" evidence="1">
    <location>
        <begin position="12"/>
        <end position="30"/>
    </location>
</feature>
<dbReference type="RefSeq" id="WP_035167414.1">
    <property type="nucleotide sequence ID" value="NZ_CP018906.1"/>
</dbReference>
<dbReference type="InterPro" id="IPR010315">
    <property type="entry name" value="DUF915_hydro-like"/>
</dbReference>
<keyword evidence="1" id="KW-0472">Membrane</keyword>
<dbReference type="Pfam" id="PF06028">
    <property type="entry name" value="DUF915"/>
    <property type="match status" value="1"/>
</dbReference>
<dbReference type="eggNOG" id="COG4814">
    <property type="taxonomic scope" value="Bacteria"/>
</dbReference>
<keyword evidence="1" id="KW-0812">Transmembrane</keyword>
<dbReference type="SUPFAM" id="SSF53474">
    <property type="entry name" value="alpha/beta-Hydrolases"/>
    <property type="match status" value="1"/>
</dbReference>